<dbReference type="Proteomes" id="UP000663888">
    <property type="component" value="Unassembled WGS sequence"/>
</dbReference>
<feature type="signal peptide" evidence="1">
    <location>
        <begin position="1"/>
        <end position="19"/>
    </location>
</feature>
<evidence type="ECO:0000313" key="3">
    <source>
        <dbReference type="EMBL" id="CAE6451019.1"/>
    </source>
</evidence>
<sequence length="161" mass="17378">MRAFLSLILAFSLIVQVACNPLLLLTGVARAIMAGGAGRVLVNIGVRNAGQILIKLLGDRGSLFLTPACGVFDFPLLPCKENSTMSQQKQGGGTPLEINIDPGKSHETSFDLSDYFELSKLPAGTYDFRVRSSVRVFEIGALELRIPLVSEAIPFTWPPSE</sequence>
<accession>A0A8H3AMH8</accession>
<organism evidence="2 4">
    <name type="scientific">Rhizoctonia solani</name>
    <dbReference type="NCBI Taxonomy" id="456999"/>
    <lineage>
        <taxon>Eukaryota</taxon>
        <taxon>Fungi</taxon>
        <taxon>Dikarya</taxon>
        <taxon>Basidiomycota</taxon>
        <taxon>Agaricomycotina</taxon>
        <taxon>Agaricomycetes</taxon>
        <taxon>Cantharellales</taxon>
        <taxon>Ceratobasidiaceae</taxon>
        <taxon>Rhizoctonia</taxon>
    </lineage>
</organism>
<protein>
    <submittedName>
        <fullName evidence="2">Uncharacterized protein</fullName>
    </submittedName>
</protein>
<dbReference type="AlphaFoldDB" id="A0A8H3AMH8"/>
<proteinExistence type="predicted"/>
<gene>
    <name evidence="2" type="ORF">RDB_LOCUS29484</name>
    <name evidence="3" type="ORF">RDB_LOCUS69306</name>
</gene>
<dbReference type="EMBL" id="CAJMWX010001040">
    <property type="protein sequence ID" value="CAE6451019.1"/>
    <property type="molecule type" value="Genomic_DNA"/>
</dbReference>
<keyword evidence="1" id="KW-0732">Signal</keyword>
<name>A0A8H3AMH8_9AGAM</name>
<comment type="caution">
    <text evidence="2">The sequence shown here is derived from an EMBL/GenBank/DDBJ whole genome shotgun (WGS) entry which is preliminary data.</text>
</comment>
<evidence type="ECO:0000313" key="2">
    <source>
        <dbReference type="EMBL" id="CAE6433695.1"/>
    </source>
</evidence>
<feature type="chain" id="PRO_5036265429" evidence="1">
    <location>
        <begin position="20"/>
        <end position="161"/>
    </location>
</feature>
<dbReference type="Proteomes" id="UP000663861">
    <property type="component" value="Unassembled WGS sequence"/>
</dbReference>
<dbReference type="EMBL" id="CAJMWY010000433">
    <property type="protein sequence ID" value="CAE6433695.1"/>
    <property type="molecule type" value="Genomic_DNA"/>
</dbReference>
<evidence type="ECO:0000256" key="1">
    <source>
        <dbReference type="SAM" id="SignalP"/>
    </source>
</evidence>
<reference evidence="2" key="1">
    <citation type="submission" date="2021-01" db="EMBL/GenBank/DDBJ databases">
        <authorList>
            <person name="Kaushik A."/>
        </authorList>
    </citation>
    <scope>NUCLEOTIDE SEQUENCE</scope>
    <source>
        <strain evidence="3">AG4-R118</strain>
        <strain evidence="2">AG4-RS23</strain>
    </source>
</reference>
<evidence type="ECO:0000313" key="4">
    <source>
        <dbReference type="Proteomes" id="UP000663861"/>
    </source>
</evidence>